<organism evidence="2 3">
    <name type="scientific">Helicobacter marmotae</name>
    <dbReference type="NCBI Taxonomy" id="152490"/>
    <lineage>
        <taxon>Bacteria</taxon>
        <taxon>Pseudomonadati</taxon>
        <taxon>Campylobacterota</taxon>
        <taxon>Epsilonproteobacteria</taxon>
        <taxon>Campylobacterales</taxon>
        <taxon>Helicobacteraceae</taxon>
        <taxon>Helicobacter</taxon>
    </lineage>
</organism>
<feature type="domain" description="Glycosyltransferase 2-like" evidence="1">
    <location>
        <begin position="6"/>
        <end position="163"/>
    </location>
</feature>
<name>A0A3D8I7E6_9HELI</name>
<protein>
    <submittedName>
        <fullName evidence="2">Glycosyltransferase family 2 protein</fullName>
    </submittedName>
</protein>
<dbReference type="OrthoDB" id="5372349at2"/>
<evidence type="ECO:0000259" key="1">
    <source>
        <dbReference type="Pfam" id="PF00535"/>
    </source>
</evidence>
<dbReference type="GO" id="GO:0016758">
    <property type="term" value="F:hexosyltransferase activity"/>
    <property type="evidence" value="ECO:0007669"/>
    <property type="project" value="UniProtKB-ARBA"/>
</dbReference>
<dbReference type="AlphaFoldDB" id="A0A3D8I7E6"/>
<evidence type="ECO:0000313" key="2">
    <source>
        <dbReference type="EMBL" id="RDU60451.1"/>
    </source>
</evidence>
<dbReference type="PANTHER" id="PTHR22916:SF3">
    <property type="entry name" value="UDP-GLCNAC:BETAGAL BETA-1,3-N-ACETYLGLUCOSAMINYLTRANSFERASE-LIKE PROTEIN 1"/>
    <property type="match status" value="1"/>
</dbReference>
<keyword evidence="3" id="KW-1185">Reference proteome</keyword>
<evidence type="ECO:0000313" key="3">
    <source>
        <dbReference type="Proteomes" id="UP000256599"/>
    </source>
</evidence>
<dbReference type="PANTHER" id="PTHR22916">
    <property type="entry name" value="GLYCOSYLTRANSFERASE"/>
    <property type="match status" value="1"/>
</dbReference>
<dbReference type="InterPro" id="IPR029044">
    <property type="entry name" value="Nucleotide-diphossugar_trans"/>
</dbReference>
<dbReference type="CDD" id="cd00761">
    <property type="entry name" value="Glyco_tranf_GTA_type"/>
    <property type="match status" value="1"/>
</dbReference>
<comment type="caution">
    <text evidence="2">The sequence shown here is derived from an EMBL/GenBank/DDBJ whole genome shotgun (WGS) entry which is preliminary data.</text>
</comment>
<proteinExistence type="predicted"/>
<gene>
    <name evidence="2" type="ORF">CQA63_02540</name>
</gene>
<dbReference type="Gene3D" id="3.90.550.10">
    <property type="entry name" value="Spore Coat Polysaccharide Biosynthesis Protein SpsA, Chain A"/>
    <property type="match status" value="1"/>
</dbReference>
<reference evidence="2 3" key="1">
    <citation type="submission" date="2018-04" db="EMBL/GenBank/DDBJ databases">
        <title>Novel Campyloabacter and Helicobacter Species and Strains.</title>
        <authorList>
            <person name="Mannion A.J."/>
            <person name="Shen Z."/>
            <person name="Fox J.G."/>
        </authorList>
    </citation>
    <scope>NUCLEOTIDE SEQUENCE [LARGE SCALE GENOMIC DNA]</scope>
    <source>
        <strain evidence="2 3">MIT 98-6070</strain>
    </source>
</reference>
<sequence length="357" mass="41000">MPFKVSVIMPIYNVEPYLRECLDSVLSQDLNDIEIICINDGSSDGCKDILESYAKKHSAISVVHKQNEGVAKARNEALAMALGEFVCFIDPDDFYPNKHTLSLLYNAAKKHNALICGGSFSYYANGEIITDFKEESLQGYIFKINGFMQYKDYQFDFGFHRFIYKRTFLLENHIFYPLYTRYEDPVFFVKAMIKAGQFYALSEVTYRYRIGHRSITSWSDSTWNDQNKGLEDVLLLSKKYKLWGLYHLTYHRANETAKALGAMICAGRANVGSLFALGVILEKYHQAGEENTIALQCQIITDRIKNLHNVLAPLAYLKFISAHYKSVFKTYFRIRLFKPYSVIRLFGITLYENAGGG</sequence>
<dbReference type="EMBL" id="NXLR01000003">
    <property type="protein sequence ID" value="RDU60451.1"/>
    <property type="molecule type" value="Genomic_DNA"/>
</dbReference>
<accession>A0A3D8I7E6</accession>
<keyword evidence="2" id="KW-0808">Transferase</keyword>
<dbReference type="Pfam" id="PF00535">
    <property type="entry name" value="Glycos_transf_2"/>
    <property type="match status" value="1"/>
</dbReference>
<dbReference type="RefSeq" id="WP_104700330.1">
    <property type="nucleotide sequence ID" value="NZ_FZPP01000026.1"/>
</dbReference>
<dbReference type="Proteomes" id="UP000256599">
    <property type="component" value="Unassembled WGS sequence"/>
</dbReference>
<dbReference type="InterPro" id="IPR001173">
    <property type="entry name" value="Glyco_trans_2-like"/>
</dbReference>
<dbReference type="SUPFAM" id="SSF53448">
    <property type="entry name" value="Nucleotide-diphospho-sugar transferases"/>
    <property type="match status" value="1"/>
</dbReference>